<protein>
    <recommendedName>
        <fullName evidence="2">Reverse transcriptase domain-containing protein</fullName>
    </recommendedName>
</protein>
<dbReference type="EMBL" id="JACGWN010000003">
    <property type="protein sequence ID" value="KAL0455402.1"/>
    <property type="molecule type" value="Genomic_DNA"/>
</dbReference>
<proteinExistence type="predicted"/>
<name>A0AAW2XR39_9LAMI</name>
<gene>
    <name evidence="1" type="ORF">Slati_0879400</name>
</gene>
<dbReference type="PANTHER" id="PTHR46890:SF48">
    <property type="entry name" value="RNA-DIRECTED DNA POLYMERASE"/>
    <property type="match status" value="1"/>
</dbReference>
<dbReference type="AlphaFoldDB" id="A0AAW2XR39"/>
<evidence type="ECO:0008006" key="2">
    <source>
        <dbReference type="Google" id="ProtNLM"/>
    </source>
</evidence>
<evidence type="ECO:0000313" key="1">
    <source>
        <dbReference type="EMBL" id="KAL0455402.1"/>
    </source>
</evidence>
<dbReference type="PANTHER" id="PTHR46890">
    <property type="entry name" value="NON-LTR RETROLELEMENT REVERSE TRANSCRIPTASE-LIKE PROTEIN-RELATED"/>
    <property type="match status" value="1"/>
</dbReference>
<reference evidence="1" key="1">
    <citation type="submission" date="2020-06" db="EMBL/GenBank/DDBJ databases">
        <authorList>
            <person name="Li T."/>
            <person name="Hu X."/>
            <person name="Zhang T."/>
            <person name="Song X."/>
            <person name="Zhang H."/>
            <person name="Dai N."/>
            <person name="Sheng W."/>
            <person name="Hou X."/>
            <person name="Wei L."/>
        </authorList>
    </citation>
    <scope>NUCLEOTIDE SEQUENCE</scope>
    <source>
        <strain evidence="1">KEN1</strain>
        <tissue evidence="1">Leaf</tissue>
    </source>
</reference>
<dbReference type="InterPro" id="IPR052343">
    <property type="entry name" value="Retrotransposon-Effector_Assoc"/>
</dbReference>
<comment type="caution">
    <text evidence="1">The sequence shown here is derived from an EMBL/GenBank/DDBJ whole genome shotgun (WGS) entry which is preliminary data.</text>
</comment>
<organism evidence="1">
    <name type="scientific">Sesamum latifolium</name>
    <dbReference type="NCBI Taxonomy" id="2727402"/>
    <lineage>
        <taxon>Eukaryota</taxon>
        <taxon>Viridiplantae</taxon>
        <taxon>Streptophyta</taxon>
        <taxon>Embryophyta</taxon>
        <taxon>Tracheophyta</taxon>
        <taxon>Spermatophyta</taxon>
        <taxon>Magnoliopsida</taxon>
        <taxon>eudicotyledons</taxon>
        <taxon>Gunneridae</taxon>
        <taxon>Pentapetalae</taxon>
        <taxon>asterids</taxon>
        <taxon>lamiids</taxon>
        <taxon>Lamiales</taxon>
        <taxon>Pedaliaceae</taxon>
        <taxon>Sesamum</taxon>
    </lineage>
</organism>
<accession>A0AAW2XR39</accession>
<sequence length="310" mass="34627">MAAVFNQDLTCSDHAAIWVALDGVTLHNHSHKKKIFHFDAAWCSSPECAEVIQQAWSPIMEAGSSESVFEKIQATRVSLLRWNSMSFGNIRRKIEGFVGGMVREGGDNESHILKDIKRIKDETGAEIIDKDDIHKVILKYFGSIFESTCPTVEAMEVAIGCIKQRVTTAMNEALSQPFTSEEITLALKQMHPLKSPGPDDMSSILYQKYWSIVGSEVCNLILNFLNNGSLNPLINFTDIVLIPKCPNPLDMNQFCLTSLCNVIYKMASKVIANRIKPFLGVLVSNSQSFVPGRLIMDNVLLAYELNHFLK</sequence>
<reference evidence="1" key="2">
    <citation type="journal article" date="2024" name="Plant">
        <title>Genomic evolution and insights into agronomic trait innovations of Sesamum species.</title>
        <authorList>
            <person name="Miao H."/>
            <person name="Wang L."/>
            <person name="Qu L."/>
            <person name="Liu H."/>
            <person name="Sun Y."/>
            <person name="Le M."/>
            <person name="Wang Q."/>
            <person name="Wei S."/>
            <person name="Zheng Y."/>
            <person name="Lin W."/>
            <person name="Duan Y."/>
            <person name="Cao H."/>
            <person name="Xiong S."/>
            <person name="Wang X."/>
            <person name="Wei L."/>
            <person name="Li C."/>
            <person name="Ma Q."/>
            <person name="Ju M."/>
            <person name="Zhao R."/>
            <person name="Li G."/>
            <person name="Mu C."/>
            <person name="Tian Q."/>
            <person name="Mei H."/>
            <person name="Zhang T."/>
            <person name="Gao T."/>
            <person name="Zhang H."/>
        </authorList>
    </citation>
    <scope>NUCLEOTIDE SEQUENCE</scope>
    <source>
        <strain evidence="1">KEN1</strain>
    </source>
</reference>